<dbReference type="GO" id="GO:0043022">
    <property type="term" value="F:ribosome binding"/>
    <property type="evidence" value="ECO:0007669"/>
    <property type="project" value="TreeGrafter"/>
</dbReference>
<dbReference type="GO" id="GO:0016020">
    <property type="term" value="C:membrane"/>
    <property type="evidence" value="ECO:0007669"/>
    <property type="project" value="TreeGrafter"/>
</dbReference>
<keyword evidence="2" id="KW-0396">Initiation factor</keyword>
<dbReference type="NCBIfam" id="TIGR00168">
    <property type="entry name" value="infC"/>
    <property type="match status" value="1"/>
</dbReference>
<evidence type="ECO:0000259" key="4">
    <source>
        <dbReference type="Pfam" id="PF00707"/>
    </source>
</evidence>
<dbReference type="InterPro" id="IPR036788">
    <property type="entry name" value="T_IF-3_C_sf"/>
</dbReference>
<dbReference type="GO" id="GO:0003743">
    <property type="term" value="F:translation initiation factor activity"/>
    <property type="evidence" value="ECO:0007669"/>
    <property type="project" value="UniProtKB-KW"/>
</dbReference>
<proteinExistence type="inferred from homology"/>
<feature type="domain" description="Translation initiation factor 3 C-terminal" evidence="4">
    <location>
        <begin position="1"/>
        <end position="77"/>
    </location>
</feature>
<dbReference type="PANTHER" id="PTHR10938:SF0">
    <property type="entry name" value="TRANSLATION INITIATION FACTOR IF-3, MITOCHONDRIAL"/>
    <property type="match status" value="1"/>
</dbReference>
<evidence type="ECO:0000313" key="5">
    <source>
        <dbReference type="EMBL" id="SVB38536.1"/>
    </source>
</evidence>
<organism evidence="5">
    <name type="scientific">marine metagenome</name>
    <dbReference type="NCBI Taxonomy" id="408172"/>
    <lineage>
        <taxon>unclassified sequences</taxon>
        <taxon>metagenomes</taxon>
        <taxon>ecological metagenomes</taxon>
    </lineage>
</organism>
<dbReference type="SUPFAM" id="SSF55200">
    <property type="entry name" value="Translation initiation factor IF3, C-terminal domain"/>
    <property type="match status" value="1"/>
</dbReference>
<sequence length="79" mass="9331">MRPGIDVHDYDFKIRAAQKFIGLGDKVKFTIRFKGREFEHHEIAESLMSRIREKMETVSKIEQEPKLEGRQFTMIFSGN</sequence>
<name>A0A382DJA0_9ZZZZ</name>
<accession>A0A382DJA0</accession>
<dbReference type="GO" id="GO:0032790">
    <property type="term" value="P:ribosome disassembly"/>
    <property type="evidence" value="ECO:0007669"/>
    <property type="project" value="TreeGrafter"/>
</dbReference>
<dbReference type="AlphaFoldDB" id="A0A382DJA0"/>
<dbReference type="InterPro" id="IPR001288">
    <property type="entry name" value="Translation_initiation_fac_3"/>
</dbReference>
<evidence type="ECO:0000256" key="2">
    <source>
        <dbReference type="ARBA" id="ARBA00022540"/>
    </source>
</evidence>
<evidence type="ECO:0000256" key="3">
    <source>
        <dbReference type="ARBA" id="ARBA00022917"/>
    </source>
</evidence>
<dbReference type="PANTHER" id="PTHR10938">
    <property type="entry name" value="TRANSLATION INITIATION FACTOR IF-3"/>
    <property type="match status" value="1"/>
</dbReference>
<gene>
    <name evidence="5" type="ORF">METZ01_LOCUS191390</name>
</gene>
<dbReference type="Pfam" id="PF00707">
    <property type="entry name" value="IF3_C"/>
    <property type="match status" value="1"/>
</dbReference>
<dbReference type="GO" id="GO:0005829">
    <property type="term" value="C:cytosol"/>
    <property type="evidence" value="ECO:0007669"/>
    <property type="project" value="TreeGrafter"/>
</dbReference>
<evidence type="ECO:0000256" key="1">
    <source>
        <dbReference type="ARBA" id="ARBA00005439"/>
    </source>
</evidence>
<dbReference type="InterPro" id="IPR019815">
    <property type="entry name" value="Translation_initiation_fac_3_C"/>
</dbReference>
<reference evidence="5" key="1">
    <citation type="submission" date="2018-05" db="EMBL/GenBank/DDBJ databases">
        <authorList>
            <person name="Lanie J.A."/>
            <person name="Ng W.-L."/>
            <person name="Kazmierczak K.M."/>
            <person name="Andrzejewski T.M."/>
            <person name="Davidsen T.M."/>
            <person name="Wayne K.J."/>
            <person name="Tettelin H."/>
            <person name="Glass J.I."/>
            <person name="Rusch D."/>
            <person name="Podicherti R."/>
            <person name="Tsui H.-C.T."/>
            <person name="Winkler M.E."/>
        </authorList>
    </citation>
    <scope>NUCLEOTIDE SEQUENCE</scope>
</reference>
<comment type="similarity">
    <text evidence="1">Belongs to the IF-3 family.</text>
</comment>
<keyword evidence="3" id="KW-0648">Protein biosynthesis</keyword>
<protein>
    <recommendedName>
        <fullName evidence="4">Translation initiation factor 3 C-terminal domain-containing protein</fullName>
    </recommendedName>
</protein>
<dbReference type="Gene3D" id="3.30.110.10">
    <property type="entry name" value="Translation initiation factor 3 (IF-3), C-terminal domain"/>
    <property type="match status" value="1"/>
</dbReference>
<dbReference type="EMBL" id="UINC01039689">
    <property type="protein sequence ID" value="SVB38536.1"/>
    <property type="molecule type" value="Genomic_DNA"/>
</dbReference>